<dbReference type="AlphaFoldDB" id="L0JZF4"/>
<dbReference type="Pfam" id="PF02697">
    <property type="entry name" value="VAPB_antitox"/>
    <property type="match status" value="1"/>
</dbReference>
<proteinExistence type="predicted"/>
<dbReference type="OrthoDB" id="9187at2157"/>
<dbReference type="EMBL" id="CP003929">
    <property type="protein sequence ID" value="AGB37479.1"/>
    <property type="molecule type" value="Genomic_DNA"/>
</dbReference>
<dbReference type="eggNOG" id="arCOG08192">
    <property type="taxonomic scope" value="Archaea"/>
</dbReference>
<sequence>MSTSIRLSEEAKSRLDLFKREDESYNDVILRLTSEDKWAGFGIASSDPERSKEGMEEVREGIRTRMDRHVEEIDQ</sequence>
<protein>
    <recommendedName>
        <fullName evidence="5">Sugar metabolism cluster protein</fullName>
    </recommendedName>
</protein>
<dbReference type="HOGENOM" id="CLU_170073_2_1_2"/>
<reference evidence="3 4" key="1">
    <citation type="submission" date="2012-11" db="EMBL/GenBank/DDBJ databases">
        <title>FINISHED of Natronococcus occultus SP4, DSM 3396.</title>
        <authorList>
            <consortium name="DOE Joint Genome Institute"/>
            <person name="Eisen J."/>
            <person name="Huntemann M."/>
            <person name="Wei C.-L."/>
            <person name="Han J."/>
            <person name="Detter J.C."/>
            <person name="Han C."/>
            <person name="Tapia R."/>
            <person name="Chen A."/>
            <person name="Kyrpides N."/>
            <person name="Mavromatis K."/>
            <person name="Markowitz V."/>
            <person name="Szeto E."/>
            <person name="Ivanova N."/>
            <person name="Mikhailova N."/>
            <person name="Ovchinnikova G."/>
            <person name="Pagani I."/>
            <person name="Pati A."/>
            <person name="Goodwin L."/>
            <person name="Nordberg H.P."/>
            <person name="Cantor M.N."/>
            <person name="Hua S.X."/>
            <person name="Woyke T."/>
            <person name="Eisen J."/>
            <person name="Klenk H.-P."/>
            <person name="Klenk H.-P."/>
        </authorList>
    </citation>
    <scope>NUCLEOTIDE SEQUENCE [LARGE SCALE GENOMIC DNA]</scope>
    <source>
        <strain evidence="3 4">SP4</strain>
    </source>
</reference>
<feature type="compositionally biased region" description="Basic and acidic residues" evidence="2">
    <location>
        <begin position="47"/>
        <end position="75"/>
    </location>
</feature>
<dbReference type="Proteomes" id="UP000010878">
    <property type="component" value="Chromosome"/>
</dbReference>
<gene>
    <name evidence="3" type="ORF">Natoc_1674</name>
</gene>
<dbReference type="STRING" id="694430.Natoc_1674"/>
<organism evidence="3 4">
    <name type="scientific">Natronococcus occultus SP4</name>
    <dbReference type="NCBI Taxonomy" id="694430"/>
    <lineage>
        <taxon>Archaea</taxon>
        <taxon>Methanobacteriati</taxon>
        <taxon>Methanobacteriota</taxon>
        <taxon>Stenosarchaea group</taxon>
        <taxon>Halobacteria</taxon>
        <taxon>Halobacteriales</taxon>
        <taxon>Natrialbaceae</taxon>
        <taxon>Natronococcus</taxon>
    </lineage>
</organism>
<dbReference type="RefSeq" id="WP_015320926.1">
    <property type="nucleotide sequence ID" value="NC_019974.1"/>
</dbReference>
<name>L0JZF4_9EURY</name>
<evidence type="ECO:0008006" key="5">
    <source>
        <dbReference type="Google" id="ProtNLM"/>
    </source>
</evidence>
<keyword evidence="4" id="KW-1185">Reference proteome</keyword>
<evidence type="ECO:0000256" key="2">
    <source>
        <dbReference type="SAM" id="MobiDB-lite"/>
    </source>
</evidence>
<feature type="region of interest" description="Disordered" evidence="2">
    <location>
        <begin position="43"/>
        <end position="75"/>
    </location>
</feature>
<dbReference type="GeneID" id="14404758"/>
<evidence type="ECO:0000313" key="4">
    <source>
        <dbReference type="Proteomes" id="UP000010878"/>
    </source>
</evidence>
<dbReference type="KEGG" id="nou:Natoc_1674"/>
<evidence type="ECO:0000256" key="1">
    <source>
        <dbReference type="ARBA" id="ARBA00022649"/>
    </source>
</evidence>
<keyword evidence="1" id="KW-1277">Toxin-antitoxin system</keyword>
<dbReference type="InterPro" id="IPR003847">
    <property type="entry name" value="Put_antitoxin"/>
</dbReference>
<evidence type="ECO:0000313" key="3">
    <source>
        <dbReference type="EMBL" id="AGB37479.1"/>
    </source>
</evidence>
<accession>L0JZF4</accession>